<gene>
    <name evidence="7" type="ORF">CXG81DRAFT_10149</name>
</gene>
<dbReference type="NCBIfam" id="TIGR00222">
    <property type="entry name" value="panB"/>
    <property type="match status" value="1"/>
</dbReference>
<name>A0A4P9XBY6_9FUNG</name>
<dbReference type="InterPro" id="IPR003700">
    <property type="entry name" value="Pantoate_hydroxy_MeTrfase"/>
</dbReference>
<comment type="function">
    <text evidence="6">Catalyzes the reversible reaction in which hydroxymethyl group from 5,10-methylenetetrahydrofolate is transferred onto alpha-ketoisovalerate to form ketopantoate.</text>
</comment>
<evidence type="ECO:0000256" key="6">
    <source>
        <dbReference type="RuleBase" id="RU362100"/>
    </source>
</evidence>
<evidence type="ECO:0000313" key="7">
    <source>
        <dbReference type="EMBL" id="RKP02928.1"/>
    </source>
</evidence>
<dbReference type="CDD" id="cd06557">
    <property type="entry name" value="KPHMT-like"/>
    <property type="match status" value="1"/>
</dbReference>
<comment type="catalytic activity">
    <reaction evidence="5 6">
        <text>(6R)-5,10-methylene-5,6,7,8-tetrahydrofolate + 3-methyl-2-oxobutanoate + H2O = 2-dehydropantoate + (6S)-5,6,7,8-tetrahydrofolate</text>
        <dbReference type="Rhea" id="RHEA:11824"/>
        <dbReference type="ChEBI" id="CHEBI:11561"/>
        <dbReference type="ChEBI" id="CHEBI:11851"/>
        <dbReference type="ChEBI" id="CHEBI:15377"/>
        <dbReference type="ChEBI" id="CHEBI:15636"/>
        <dbReference type="ChEBI" id="CHEBI:57453"/>
        <dbReference type="EC" id="2.1.2.11"/>
    </reaction>
</comment>
<evidence type="ECO:0000313" key="8">
    <source>
        <dbReference type="Proteomes" id="UP000274922"/>
    </source>
</evidence>
<dbReference type="PANTHER" id="PTHR20881">
    <property type="entry name" value="3-METHYL-2-OXOBUTANOATE HYDROXYMETHYLTRANSFERASE"/>
    <property type="match status" value="1"/>
</dbReference>
<sequence>MTAYDYPTGRAIDRAHLDMCLVGDSLAMVALGYASTTQVTMDEMIHHARAVARGCKRAFLIGDLPFGAFEHPQDAARNAARYVREAQMEAVKLEGGRDMAPSVREIVRCGVPVMGHIGLTPQRQTQLGGFRVQGKSLAAAQRLVEDALALQDAGCFSLVLEAIPEDVAAYITQRLAIPTIGIGAGASTSGQVLVLPDALGVEDRVPKFCRQFGDLGHATTAALAEYHASVREGRFPQSGTHTYAMPAAEREAFLAWTASQPSKNS</sequence>
<dbReference type="EC" id="2.1.2.11" evidence="3 6"/>
<keyword evidence="4 6" id="KW-0808">Transferase</keyword>
<dbReference type="GO" id="GO:0000287">
    <property type="term" value="F:magnesium ion binding"/>
    <property type="evidence" value="ECO:0007669"/>
    <property type="project" value="TreeGrafter"/>
</dbReference>
<evidence type="ECO:0000256" key="2">
    <source>
        <dbReference type="ARBA" id="ARBA00008676"/>
    </source>
</evidence>
<dbReference type="STRING" id="1555241.A0A4P9XBY6"/>
<evidence type="ECO:0000256" key="3">
    <source>
        <dbReference type="ARBA" id="ARBA00012618"/>
    </source>
</evidence>
<dbReference type="PANTHER" id="PTHR20881:SF0">
    <property type="entry name" value="3-METHYL-2-OXOBUTANOATE HYDROXYMETHYLTRANSFERASE"/>
    <property type="match status" value="1"/>
</dbReference>
<dbReference type="GO" id="GO:0015940">
    <property type="term" value="P:pantothenate biosynthetic process"/>
    <property type="evidence" value="ECO:0007669"/>
    <property type="project" value="UniProtKB-UniPathway"/>
</dbReference>
<comment type="pathway">
    <text evidence="1 6">Cofactor biosynthesis; (R)-pantothenate biosynthesis; (R)-pantoate from 3-methyl-2-oxobutanoate: step 1/2.</text>
</comment>
<accession>A0A4P9XBY6</accession>
<evidence type="ECO:0000256" key="4">
    <source>
        <dbReference type="ARBA" id="ARBA00022679"/>
    </source>
</evidence>
<dbReference type="Proteomes" id="UP000274922">
    <property type="component" value="Unassembled WGS sequence"/>
</dbReference>
<reference evidence="8" key="1">
    <citation type="journal article" date="2018" name="Nat. Microbiol.">
        <title>Leveraging single-cell genomics to expand the fungal tree of life.</title>
        <authorList>
            <person name="Ahrendt S.R."/>
            <person name="Quandt C.A."/>
            <person name="Ciobanu D."/>
            <person name="Clum A."/>
            <person name="Salamov A."/>
            <person name="Andreopoulos B."/>
            <person name="Cheng J.F."/>
            <person name="Woyke T."/>
            <person name="Pelin A."/>
            <person name="Henrissat B."/>
            <person name="Reynolds N.K."/>
            <person name="Benny G.L."/>
            <person name="Smith M.E."/>
            <person name="James T.Y."/>
            <person name="Grigoriev I.V."/>
        </authorList>
    </citation>
    <scope>NUCLEOTIDE SEQUENCE [LARGE SCALE GENOMIC DNA]</scope>
    <source>
        <strain evidence="8">ATCC 52028</strain>
    </source>
</reference>
<dbReference type="SUPFAM" id="SSF51621">
    <property type="entry name" value="Phosphoenolpyruvate/pyruvate domain"/>
    <property type="match status" value="1"/>
</dbReference>
<dbReference type="GO" id="GO:0005739">
    <property type="term" value="C:mitochondrion"/>
    <property type="evidence" value="ECO:0007669"/>
    <property type="project" value="TreeGrafter"/>
</dbReference>
<dbReference type="UniPathway" id="UPA00028">
    <property type="reaction ID" value="UER00003"/>
</dbReference>
<dbReference type="EMBL" id="ML014132">
    <property type="protein sequence ID" value="RKP02928.1"/>
    <property type="molecule type" value="Genomic_DNA"/>
</dbReference>
<dbReference type="OrthoDB" id="425211at2759"/>
<protein>
    <recommendedName>
        <fullName evidence="3 6">3-methyl-2-oxobutanoate hydroxymethyltransferase</fullName>
        <ecNumber evidence="3 6">2.1.2.11</ecNumber>
    </recommendedName>
</protein>
<proteinExistence type="inferred from homology"/>
<dbReference type="PIRSF" id="PIRSF000388">
    <property type="entry name" value="Pantoate_hydroxy_MeTrfase"/>
    <property type="match status" value="1"/>
</dbReference>
<comment type="similarity">
    <text evidence="2 6">Belongs to the PanB family.</text>
</comment>
<keyword evidence="6" id="KW-0566">Pantothenate biosynthesis</keyword>
<organism evidence="7 8">
    <name type="scientific">Caulochytrium protostelioides</name>
    <dbReference type="NCBI Taxonomy" id="1555241"/>
    <lineage>
        <taxon>Eukaryota</taxon>
        <taxon>Fungi</taxon>
        <taxon>Fungi incertae sedis</taxon>
        <taxon>Chytridiomycota</taxon>
        <taxon>Chytridiomycota incertae sedis</taxon>
        <taxon>Chytridiomycetes</taxon>
        <taxon>Caulochytriales</taxon>
        <taxon>Caulochytriaceae</taxon>
        <taxon>Caulochytrium</taxon>
    </lineage>
</organism>
<dbReference type="GO" id="GO:0003864">
    <property type="term" value="F:3-methyl-2-oxobutanoate hydroxymethyltransferase activity"/>
    <property type="evidence" value="ECO:0007669"/>
    <property type="project" value="UniProtKB-EC"/>
</dbReference>
<evidence type="ECO:0000256" key="1">
    <source>
        <dbReference type="ARBA" id="ARBA00005033"/>
    </source>
</evidence>
<dbReference type="Gene3D" id="3.20.20.60">
    <property type="entry name" value="Phosphoenolpyruvate-binding domains"/>
    <property type="match status" value="1"/>
</dbReference>
<dbReference type="InterPro" id="IPR015813">
    <property type="entry name" value="Pyrv/PenolPyrv_kinase-like_dom"/>
</dbReference>
<dbReference type="InterPro" id="IPR040442">
    <property type="entry name" value="Pyrv_kinase-like_dom_sf"/>
</dbReference>
<evidence type="ECO:0000256" key="5">
    <source>
        <dbReference type="ARBA" id="ARBA00049172"/>
    </source>
</evidence>
<dbReference type="FunFam" id="3.20.20.60:FF:000003">
    <property type="entry name" value="3-methyl-2-oxobutanoate hydroxymethyltransferase"/>
    <property type="match status" value="1"/>
</dbReference>
<dbReference type="AlphaFoldDB" id="A0A4P9XBY6"/>
<keyword evidence="8" id="KW-1185">Reference proteome</keyword>
<dbReference type="HAMAP" id="MF_00156">
    <property type="entry name" value="PanB"/>
    <property type="match status" value="1"/>
</dbReference>
<dbReference type="Pfam" id="PF02548">
    <property type="entry name" value="Pantoate_transf"/>
    <property type="match status" value="1"/>
</dbReference>
<dbReference type="NCBIfam" id="NF001452">
    <property type="entry name" value="PRK00311.1"/>
    <property type="match status" value="1"/>
</dbReference>